<dbReference type="EMBL" id="MAXA01000003">
    <property type="protein sequence ID" value="OHV46087.1"/>
    <property type="molecule type" value="Genomic_DNA"/>
</dbReference>
<evidence type="ECO:0000256" key="9">
    <source>
        <dbReference type="SAM" id="Phobius"/>
    </source>
</evidence>
<keyword evidence="7 9" id="KW-0472">Membrane</keyword>
<sequence>MDVPLDRRPSQRVVVATLFVATMFITIMDTTIVNVALPSIAADLGVSSGSIDEVVIAYLVSLAVSIPASGWLADRFGSRPVFLAALGVFTAASALCGLAGSLPALVVFRVLQGVGGGLLTPVGMAMLYRVYPPAERARAARILIVPTVVAPAAGPILGGVLTDQASWHWVFLVNVPIGIAAFGFGLAFLTGSRVPGAGRFDALGFVLSASGFALVLYALSVGPNHGWRSAGTLTAAGVGLLATGATVWWELRRTQPLLALRLLGNDLFRTVSLTLSIAFMAFMGVLFLVPLLMQTVRGASATTSGLVVFPEALGVLTATQIAGRLYPRIGPRRLMAGGLVFAAASMLALGFLDSAGSLWPLRALLFGVGFGIGFVMMPAQTAAFATISPQRTGHASALFNAQRQLASALGVALVSTALSLARPAATEPGGGSVVGDTGSFRWAFVVAAALAALGLLAALRVRDADAAPTMRPPAAVPATAAGAATTPVTAAGAPATAAGAPAAETVLLGHGRDDQGGGSRAGADGHVDRARVGSEDVGGAAGDPDTDAVAGGEAVVDRPDADLEGGGLPGGHRRR</sequence>
<dbReference type="GO" id="GO:0005886">
    <property type="term" value="C:plasma membrane"/>
    <property type="evidence" value="ECO:0007669"/>
    <property type="project" value="UniProtKB-SubCell"/>
</dbReference>
<dbReference type="Pfam" id="PF07690">
    <property type="entry name" value="MFS_1"/>
    <property type="match status" value="1"/>
</dbReference>
<dbReference type="PRINTS" id="PR01036">
    <property type="entry name" value="TCRTETB"/>
</dbReference>
<dbReference type="RefSeq" id="WP_071059564.1">
    <property type="nucleotide sequence ID" value="NZ_MAXA01000003.1"/>
</dbReference>
<dbReference type="Proteomes" id="UP000179769">
    <property type="component" value="Unassembled WGS sequence"/>
</dbReference>
<keyword evidence="5 9" id="KW-0812">Transmembrane</keyword>
<feature type="transmembrane region" description="Helical" evidence="9">
    <location>
        <begin position="405"/>
        <end position="422"/>
    </location>
</feature>
<gene>
    <name evidence="11" type="ORF">BBK14_09325</name>
</gene>
<dbReference type="SUPFAM" id="SSF103473">
    <property type="entry name" value="MFS general substrate transporter"/>
    <property type="match status" value="1"/>
</dbReference>
<feature type="transmembrane region" description="Helical" evidence="9">
    <location>
        <begin position="364"/>
        <end position="385"/>
    </location>
</feature>
<feature type="compositionally biased region" description="Gly residues" evidence="8">
    <location>
        <begin position="564"/>
        <end position="575"/>
    </location>
</feature>
<feature type="transmembrane region" description="Helical" evidence="9">
    <location>
        <begin position="270"/>
        <end position="293"/>
    </location>
</feature>
<dbReference type="PROSITE" id="PS50850">
    <property type="entry name" value="MFS"/>
    <property type="match status" value="1"/>
</dbReference>
<dbReference type="Gene3D" id="1.20.1250.20">
    <property type="entry name" value="MFS general substrate transporter like domains"/>
    <property type="match status" value="1"/>
</dbReference>
<feature type="transmembrane region" description="Helical" evidence="9">
    <location>
        <begin position="167"/>
        <end position="190"/>
    </location>
</feature>
<evidence type="ECO:0000259" key="10">
    <source>
        <dbReference type="PROSITE" id="PS50850"/>
    </source>
</evidence>
<dbReference type="InterPro" id="IPR004638">
    <property type="entry name" value="EmrB-like"/>
</dbReference>
<evidence type="ECO:0000256" key="3">
    <source>
        <dbReference type="ARBA" id="ARBA00022448"/>
    </source>
</evidence>
<dbReference type="CDD" id="cd17503">
    <property type="entry name" value="MFS_LmrB_MDR_like"/>
    <property type="match status" value="1"/>
</dbReference>
<evidence type="ECO:0000256" key="1">
    <source>
        <dbReference type="ARBA" id="ARBA00004651"/>
    </source>
</evidence>
<feature type="transmembrane region" description="Helical" evidence="9">
    <location>
        <begin position="299"/>
        <end position="322"/>
    </location>
</feature>
<keyword evidence="3" id="KW-0813">Transport</keyword>
<evidence type="ECO:0000313" key="12">
    <source>
        <dbReference type="Proteomes" id="UP000179769"/>
    </source>
</evidence>
<protein>
    <submittedName>
        <fullName evidence="11">MFS transporter</fullName>
    </submittedName>
</protein>
<evidence type="ECO:0000313" key="11">
    <source>
        <dbReference type="EMBL" id="OHV46087.1"/>
    </source>
</evidence>
<reference evidence="12" key="1">
    <citation type="submission" date="2016-07" db="EMBL/GenBank/DDBJ databases">
        <title>Frankia sp. NRRL B-16219 Genome sequencing.</title>
        <authorList>
            <person name="Ghodhbane-Gtari F."/>
            <person name="Swanson E."/>
            <person name="Gueddou A."/>
            <person name="Louati M."/>
            <person name="Nouioui I."/>
            <person name="Hezbri K."/>
            <person name="Abebe-Akele F."/>
            <person name="Simpson S."/>
            <person name="Morris K."/>
            <person name="Thomas K."/>
            <person name="Gtari M."/>
            <person name="Tisa L.S."/>
        </authorList>
    </citation>
    <scope>NUCLEOTIDE SEQUENCE [LARGE SCALE GENOMIC DNA]</scope>
    <source>
        <strain evidence="12">NRRL B-16219</strain>
    </source>
</reference>
<evidence type="ECO:0000256" key="7">
    <source>
        <dbReference type="ARBA" id="ARBA00023136"/>
    </source>
</evidence>
<dbReference type="InterPro" id="IPR011701">
    <property type="entry name" value="MFS"/>
</dbReference>
<evidence type="ECO:0000256" key="2">
    <source>
        <dbReference type="ARBA" id="ARBA00008537"/>
    </source>
</evidence>
<dbReference type="InterPro" id="IPR020846">
    <property type="entry name" value="MFS_dom"/>
</dbReference>
<evidence type="ECO:0000256" key="8">
    <source>
        <dbReference type="SAM" id="MobiDB-lite"/>
    </source>
</evidence>
<feature type="transmembrane region" description="Helical" evidence="9">
    <location>
        <begin position="202"/>
        <end position="220"/>
    </location>
</feature>
<name>A0A1S1RJ70_9ACTN</name>
<dbReference type="Gene3D" id="1.20.1720.10">
    <property type="entry name" value="Multidrug resistance protein D"/>
    <property type="match status" value="1"/>
</dbReference>
<feature type="transmembrane region" description="Helical" evidence="9">
    <location>
        <begin position="55"/>
        <end position="73"/>
    </location>
</feature>
<proteinExistence type="inferred from homology"/>
<keyword evidence="12" id="KW-1185">Reference proteome</keyword>
<accession>A0A1S1RJ70</accession>
<feature type="transmembrane region" description="Helical" evidence="9">
    <location>
        <begin position="140"/>
        <end position="161"/>
    </location>
</feature>
<evidence type="ECO:0000256" key="4">
    <source>
        <dbReference type="ARBA" id="ARBA00022475"/>
    </source>
</evidence>
<dbReference type="OrthoDB" id="9812221at2"/>
<comment type="similarity">
    <text evidence="2">Belongs to the major facilitator superfamily. EmrB family.</text>
</comment>
<dbReference type="GO" id="GO:0022857">
    <property type="term" value="F:transmembrane transporter activity"/>
    <property type="evidence" value="ECO:0007669"/>
    <property type="project" value="InterPro"/>
</dbReference>
<feature type="transmembrane region" description="Helical" evidence="9">
    <location>
        <begin position="106"/>
        <end position="128"/>
    </location>
</feature>
<dbReference type="AlphaFoldDB" id="A0A1S1RJ70"/>
<keyword evidence="4" id="KW-1003">Cell membrane</keyword>
<feature type="transmembrane region" description="Helical" evidence="9">
    <location>
        <begin position="226"/>
        <end position="249"/>
    </location>
</feature>
<comment type="subcellular location">
    <subcellularLocation>
        <location evidence="1">Cell membrane</location>
        <topology evidence="1">Multi-pass membrane protein</topology>
    </subcellularLocation>
</comment>
<feature type="transmembrane region" description="Helical" evidence="9">
    <location>
        <begin position="80"/>
        <end position="100"/>
    </location>
</feature>
<comment type="caution">
    <text evidence="11">The sequence shown here is derived from an EMBL/GenBank/DDBJ whole genome shotgun (WGS) entry which is preliminary data.</text>
</comment>
<dbReference type="PANTHER" id="PTHR42718">
    <property type="entry name" value="MAJOR FACILITATOR SUPERFAMILY MULTIDRUG TRANSPORTER MFSC"/>
    <property type="match status" value="1"/>
</dbReference>
<dbReference type="PANTHER" id="PTHR42718:SF9">
    <property type="entry name" value="MAJOR FACILITATOR SUPERFAMILY MULTIDRUG TRANSPORTER MFSC"/>
    <property type="match status" value="1"/>
</dbReference>
<feature type="region of interest" description="Disordered" evidence="8">
    <location>
        <begin position="508"/>
        <end position="575"/>
    </location>
</feature>
<feature type="domain" description="Major facilitator superfamily (MFS) profile" evidence="10">
    <location>
        <begin position="15"/>
        <end position="466"/>
    </location>
</feature>
<feature type="compositionally biased region" description="Basic and acidic residues" evidence="8">
    <location>
        <begin position="523"/>
        <end position="534"/>
    </location>
</feature>
<evidence type="ECO:0000256" key="5">
    <source>
        <dbReference type="ARBA" id="ARBA00022692"/>
    </source>
</evidence>
<dbReference type="NCBIfam" id="TIGR00711">
    <property type="entry name" value="efflux_EmrB"/>
    <property type="match status" value="1"/>
</dbReference>
<keyword evidence="6 9" id="KW-1133">Transmembrane helix</keyword>
<feature type="transmembrane region" description="Helical" evidence="9">
    <location>
        <begin position="334"/>
        <end position="352"/>
    </location>
</feature>
<feature type="transmembrane region" description="Helical" evidence="9">
    <location>
        <begin position="442"/>
        <end position="461"/>
    </location>
</feature>
<organism evidence="11 12">
    <name type="scientific">Parafrankia soli</name>
    <dbReference type="NCBI Taxonomy" id="2599596"/>
    <lineage>
        <taxon>Bacteria</taxon>
        <taxon>Bacillati</taxon>
        <taxon>Actinomycetota</taxon>
        <taxon>Actinomycetes</taxon>
        <taxon>Frankiales</taxon>
        <taxon>Frankiaceae</taxon>
        <taxon>Parafrankia</taxon>
    </lineage>
</organism>
<dbReference type="InterPro" id="IPR036259">
    <property type="entry name" value="MFS_trans_sf"/>
</dbReference>
<evidence type="ECO:0000256" key="6">
    <source>
        <dbReference type="ARBA" id="ARBA00022989"/>
    </source>
</evidence>
<feature type="transmembrane region" description="Helical" evidence="9">
    <location>
        <begin position="12"/>
        <end position="35"/>
    </location>
</feature>